<dbReference type="PANTHER" id="PTHR12677:SF55">
    <property type="entry name" value="UNDECAPRENYL PHOSPHATE TRANSPORTER SAOUHSC_00901-RELATED"/>
    <property type="match status" value="1"/>
</dbReference>
<comment type="similarity">
    <text evidence="6">Belongs to the TVP38/TMEM64 family.</text>
</comment>
<gene>
    <name evidence="8" type="ORF">FA727_19225</name>
</gene>
<dbReference type="GO" id="GO:0005886">
    <property type="term" value="C:plasma membrane"/>
    <property type="evidence" value="ECO:0007669"/>
    <property type="project" value="UniProtKB-SubCell"/>
</dbReference>
<sequence>MTELFPNSPLLASLLSILLNIAVAITGIIPSTFITIGTVSILGLKIGIVILILGEAAGALISFSLYRRGILKLSRNSQFNKIEKKFLFRLKDFNGIQAFFIVILLRVLPFVPSGTVTLTAAVSKIGTISFFMASTLGKIPALIIEAYSVVYILNFGTELQILIAVMVLLMIFTYIILKKSSNRKS</sequence>
<dbReference type="InterPro" id="IPR015414">
    <property type="entry name" value="TMEM64"/>
</dbReference>
<evidence type="ECO:0000313" key="9">
    <source>
        <dbReference type="Proteomes" id="UP000307756"/>
    </source>
</evidence>
<keyword evidence="4 6" id="KW-1133">Transmembrane helix</keyword>
<dbReference type="OrthoDB" id="5471155at2"/>
<dbReference type="RefSeq" id="WP_136833166.1">
    <property type="nucleotide sequence ID" value="NZ_SWBM01000006.1"/>
</dbReference>
<reference evidence="8 9" key="1">
    <citation type="journal article" date="2011" name="J. Microbiol.">
        <title>Bacillus kyonggiensis sp. nov., isolated from soil of a lettuce field.</title>
        <authorList>
            <person name="Dong K."/>
            <person name="Lee S."/>
        </authorList>
    </citation>
    <scope>NUCLEOTIDE SEQUENCE [LARGE SCALE GENOMIC DNA]</scope>
    <source>
        <strain evidence="8 9">NB22</strain>
    </source>
</reference>
<evidence type="ECO:0000313" key="8">
    <source>
        <dbReference type="EMBL" id="TKC15030.1"/>
    </source>
</evidence>
<protein>
    <recommendedName>
        <fullName evidence="6">TVP38/TMEM64 family membrane protein</fullName>
    </recommendedName>
</protein>
<keyword evidence="3 6" id="KW-0812">Transmembrane</keyword>
<keyword evidence="9" id="KW-1185">Reference proteome</keyword>
<feature type="transmembrane region" description="Helical" evidence="6">
    <location>
        <begin position="96"/>
        <end position="118"/>
    </location>
</feature>
<dbReference type="PANTHER" id="PTHR12677">
    <property type="entry name" value="GOLGI APPARATUS MEMBRANE PROTEIN TVP38-RELATED"/>
    <property type="match status" value="1"/>
</dbReference>
<evidence type="ECO:0000256" key="4">
    <source>
        <dbReference type="ARBA" id="ARBA00022989"/>
    </source>
</evidence>
<comment type="subcellular location">
    <subcellularLocation>
        <location evidence="1 6">Cell membrane</location>
        <topology evidence="1 6">Multi-pass membrane protein</topology>
    </subcellularLocation>
</comment>
<evidence type="ECO:0000256" key="2">
    <source>
        <dbReference type="ARBA" id="ARBA00022475"/>
    </source>
</evidence>
<proteinExistence type="inferred from homology"/>
<dbReference type="InterPro" id="IPR032816">
    <property type="entry name" value="VTT_dom"/>
</dbReference>
<keyword evidence="2 6" id="KW-1003">Cell membrane</keyword>
<evidence type="ECO:0000256" key="1">
    <source>
        <dbReference type="ARBA" id="ARBA00004651"/>
    </source>
</evidence>
<evidence type="ECO:0000256" key="5">
    <source>
        <dbReference type="ARBA" id="ARBA00023136"/>
    </source>
</evidence>
<keyword evidence="5 6" id="KW-0472">Membrane</keyword>
<name>A0A4V5P0S7_9BACI</name>
<feature type="transmembrane region" description="Helical" evidence="6">
    <location>
        <begin position="159"/>
        <end position="177"/>
    </location>
</feature>
<dbReference type="EMBL" id="SWBM01000006">
    <property type="protein sequence ID" value="TKC15030.1"/>
    <property type="molecule type" value="Genomic_DNA"/>
</dbReference>
<feature type="transmembrane region" description="Helical" evidence="6">
    <location>
        <begin position="12"/>
        <end position="34"/>
    </location>
</feature>
<dbReference type="AlphaFoldDB" id="A0A4V5P0S7"/>
<evidence type="ECO:0000256" key="6">
    <source>
        <dbReference type="RuleBase" id="RU366058"/>
    </source>
</evidence>
<feature type="transmembrane region" description="Helical" evidence="6">
    <location>
        <begin position="46"/>
        <end position="66"/>
    </location>
</feature>
<feature type="domain" description="VTT" evidence="7">
    <location>
        <begin position="29"/>
        <end position="149"/>
    </location>
</feature>
<dbReference type="Proteomes" id="UP000307756">
    <property type="component" value="Unassembled WGS sequence"/>
</dbReference>
<organism evidence="8 9">
    <name type="scientific">Robertmurraya kyonggiensis</name>
    <dbReference type="NCBI Taxonomy" id="1037680"/>
    <lineage>
        <taxon>Bacteria</taxon>
        <taxon>Bacillati</taxon>
        <taxon>Bacillota</taxon>
        <taxon>Bacilli</taxon>
        <taxon>Bacillales</taxon>
        <taxon>Bacillaceae</taxon>
        <taxon>Robertmurraya</taxon>
    </lineage>
</organism>
<comment type="caution">
    <text evidence="8">The sequence shown here is derived from an EMBL/GenBank/DDBJ whole genome shotgun (WGS) entry which is preliminary data.</text>
</comment>
<accession>A0A4V5P0S7</accession>
<dbReference type="Pfam" id="PF09335">
    <property type="entry name" value="VTT_dom"/>
    <property type="match status" value="1"/>
</dbReference>
<evidence type="ECO:0000256" key="3">
    <source>
        <dbReference type="ARBA" id="ARBA00022692"/>
    </source>
</evidence>
<feature type="transmembrane region" description="Helical" evidence="6">
    <location>
        <begin position="130"/>
        <end position="153"/>
    </location>
</feature>
<evidence type="ECO:0000259" key="7">
    <source>
        <dbReference type="Pfam" id="PF09335"/>
    </source>
</evidence>